<name>A0ABR2ZRE1_9AGAR</name>
<protein>
    <recommendedName>
        <fullName evidence="3">F-box domain-containing protein</fullName>
    </recommendedName>
</protein>
<evidence type="ECO:0008006" key="3">
    <source>
        <dbReference type="Google" id="ProtNLM"/>
    </source>
</evidence>
<keyword evidence="2" id="KW-1185">Reference proteome</keyword>
<reference evidence="1 2" key="1">
    <citation type="submission" date="2024-05" db="EMBL/GenBank/DDBJ databases">
        <title>A draft genome resource for the thread blight pathogen Marasmius tenuissimus strain MS-2.</title>
        <authorList>
            <person name="Yulfo-Soto G.E."/>
            <person name="Baruah I.K."/>
            <person name="Amoako-Attah I."/>
            <person name="Bukari Y."/>
            <person name="Meinhardt L.W."/>
            <person name="Bailey B.A."/>
            <person name="Cohen S.P."/>
        </authorList>
    </citation>
    <scope>NUCLEOTIDE SEQUENCE [LARGE SCALE GENOMIC DNA]</scope>
    <source>
        <strain evidence="1 2">MS-2</strain>
    </source>
</reference>
<dbReference type="EMBL" id="JBBXMP010000073">
    <property type="protein sequence ID" value="KAL0063830.1"/>
    <property type="molecule type" value="Genomic_DNA"/>
</dbReference>
<accession>A0ABR2ZRE1</accession>
<evidence type="ECO:0000313" key="1">
    <source>
        <dbReference type="EMBL" id="KAL0063830.1"/>
    </source>
</evidence>
<dbReference type="Proteomes" id="UP001437256">
    <property type="component" value="Unassembled WGS sequence"/>
</dbReference>
<proteinExistence type="predicted"/>
<gene>
    <name evidence="1" type="ORF">AAF712_009275</name>
</gene>
<evidence type="ECO:0000313" key="2">
    <source>
        <dbReference type="Proteomes" id="UP001437256"/>
    </source>
</evidence>
<sequence>MNRDKDSGTVFYKCAGCGLQIGDTPQDILPLEEAIVALSRSNDSPSPPLLCEDIRRRYVEASECVATLDFQIKELFHGLAALQEARRRMIERKQLCASFLHPIRRLPPEILSEIFRICTFDDVQDVTFCYDDQAEYRRFPASLNTNRAPWVLGQVCRTWRFAALSTSELWASINLAWLHTPENATDSLKFLLELQLQRSGESPLAISLHTGTYPEEHVRREFLTSLICSQISRWEEASIEGDPGGFAPLRPHRKLLPSLKTLHLSLIYDSLWEAKPLFVFENSPLLRRFVMGGFANFFQSEGQLPWRQLTHFVSRESEYWFPALWEHYLILSKLCNIEVLVLDTEFSDNDGAPPSLHPTLELRYLHTLVLVHKVDPGFEDEPGIKQLLDWLILPALRILRLPAGFDCPASLIDFSNRSRCSLEEFTVLDVEHNVTTASAYPDVFVELLKADALQSLHTLQLGGMKWARKNEGQELLDTFFRALTTGGTSPLVLPKLRHVVLHYTDMAWDDEAFVEMVASRRRVQTEPDMTSRGACQLEEVTFWNFGQKGTNVLDGMDRRSQMIQLCSTGLICNSYWGELDWYTIQ</sequence>
<comment type="caution">
    <text evidence="1">The sequence shown here is derived from an EMBL/GenBank/DDBJ whole genome shotgun (WGS) entry which is preliminary data.</text>
</comment>
<organism evidence="1 2">
    <name type="scientific">Marasmius tenuissimus</name>
    <dbReference type="NCBI Taxonomy" id="585030"/>
    <lineage>
        <taxon>Eukaryota</taxon>
        <taxon>Fungi</taxon>
        <taxon>Dikarya</taxon>
        <taxon>Basidiomycota</taxon>
        <taxon>Agaricomycotina</taxon>
        <taxon>Agaricomycetes</taxon>
        <taxon>Agaricomycetidae</taxon>
        <taxon>Agaricales</taxon>
        <taxon>Marasmiineae</taxon>
        <taxon>Marasmiaceae</taxon>
        <taxon>Marasmius</taxon>
    </lineage>
</organism>